<feature type="transmembrane region" description="Helical" evidence="1">
    <location>
        <begin position="150"/>
        <end position="174"/>
    </location>
</feature>
<proteinExistence type="predicted"/>
<reference evidence="2" key="1">
    <citation type="submission" date="2021-01" db="EMBL/GenBank/DDBJ databases">
        <title>Whole genome shotgun sequence of Actinocatenispora rupis NBRC 107355.</title>
        <authorList>
            <person name="Komaki H."/>
            <person name="Tamura T."/>
        </authorList>
    </citation>
    <scope>NUCLEOTIDE SEQUENCE</scope>
    <source>
        <strain evidence="2">NBRC 107355</strain>
    </source>
</reference>
<feature type="transmembrane region" description="Helical" evidence="1">
    <location>
        <begin position="195"/>
        <end position="216"/>
    </location>
</feature>
<feature type="transmembrane region" description="Helical" evidence="1">
    <location>
        <begin position="91"/>
        <end position="115"/>
    </location>
</feature>
<gene>
    <name evidence="2" type="ORF">Aru02nite_28840</name>
</gene>
<dbReference type="AlphaFoldDB" id="A0A8J3J4I0"/>
<sequence>MLFALVQPFSLLGMVAAFLLGVVVRAVGQHLLARWLTGSTRGQVYGLRGLARWLLDPFGCIAAVLGGTGWGHAAPVPPLVFATRSAVLRRLAVYLAGPVLPILVGEAVLGIYSALYPASLGLALYRPSDVLHGIPGVPAEQVLLSLGVGLLSFGIFAILPLPPCDGWGLLWLAWRRPGERARRARYWLEERNLGVAILLLLMLPLGITGSIGYIPLDALGTPLVRLW</sequence>
<evidence type="ECO:0000313" key="3">
    <source>
        <dbReference type="Proteomes" id="UP000612808"/>
    </source>
</evidence>
<keyword evidence="3" id="KW-1185">Reference proteome</keyword>
<evidence type="ECO:0000313" key="2">
    <source>
        <dbReference type="EMBL" id="GID11995.1"/>
    </source>
</evidence>
<comment type="caution">
    <text evidence="2">The sequence shown here is derived from an EMBL/GenBank/DDBJ whole genome shotgun (WGS) entry which is preliminary data.</text>
</comment>
<dbReference type="RefSeq" id="WP_203657991.1">
    <property type="nucleotide sequence ID" value="NZ_BAAAZM010000028.1"/>
</dbReference>
<dbReference type="EMBL" id="BOMB01000016">
    <property type="protein sequence ID" value="GID11995.1"/>
    <property type="molecule type" value="Genomic_DNA"/>
</dbReference>
<protein>
    <recommendedName>
        <fullName evidence="4">Peptidase family M50</fullName>
    </recommendedName>
</protein>
<evidence type="ECO:0000256" key="1">
    <source>
        <dbReference type="SAM" id="Phobius"/>
    </source>
</evidence>
<organism evidence="2 3">
    <name type="scientific">Actinocatenispora rupis</name>
    <dbReference type="NCBI Taxonomy" id="519421"/>
    <lineage>
        <taxon>Bacteria</taxon>
        <taxon>Bacillati</taxon>
        <taxon>Actinomycetota</taxon>
        <taxon>Actinomycetes</taxon>
        <taxon>Micromonosporales</taxon>
        <taxon>Micromonosporaceae</taxon>
        <taxon>Actinocatenispora</taxon>
    </lineage>
</organism>
<accession>A0A8J3J4I0</accession>
<name>A0A8J3J4I0_9ACTN</name>
<keyword evidence="1" id="KW-0812">Transmembrane</keyword>
<evidence type="ECO:0008006" key="4">
    <source>
        <dbReference type="Google" id="ProtNLM"/>
    </source>
</evidence>
<dbReference type="Proteomes" id="UP000612808">
    <property type="component" value="Unassembled WGS sequence"/>
</dbReference>
<keyword evidence="1" id="KW-0472">Membrane</keyword>
<keyword evidence="1" id="KW-1133">Transmembrane helix</keyword>